<feature type="region of interest" description="Disordered" evidence="1">
    <location>
        <begin position="750"/>
        <end position="827"/>
    </location>
</feature>
<dbReference type="EMBL" id="CABFNP030001245">
    <property type="protein sequence ID" value="CAI6093789.1"/>
    <property type="molecule type" value="Genomic_DNA"/>
</dbReference>
<feature type="compositionally biased region" description="Low complexity" evidence="1">
    <location>
        <begin position="304"/>
        <end position="325"/>
    </location>
</feature>
<protein>
    <recommendedName>
        <fullName evidence="2">CN hydrolase domain-containing protein</fullName>
    </recommendedName>
</protein>
<dbReference type="GO" id="GO:0070773">
    <property type="term" value="F:protein-N-terminal glutamine amidohydrolase activity"/>
    <property type="evidence" value="ECO:0007669"/>
    <property type="project" value="InterPro"/>
</dbReference>
<feature type="domain" description="CN hydrolase" evidence="2">
    <location>
        <begin position="1"/>
        <end position="291"/>
    </location>
</feature>
<keyword evidence="4" id="KW-1185">Reference proteome</keyword>
<organism evidence="3 4">
    <name type="scientific">Clonostachys chloroleuca</name>
    <dbReference type="NCBI Taxonomy" id="1926264"/>
    <lineage>
        <taxon>Eukaryota</taxon>
        <taxon>Fungi</taxon>
        <taxon>Dikarya</taxon>
        <taxon>Ascomycota</taxon>
        <taxon>Pezizomycotina</taxon>
        <taxon>Sordariomycetes</taxon>
        <taxon>Hypocreomycetidae</taxon>
        <taxon>Hypocreales</taxon>
        <taxon>Bionectriaceae</taxon>
        <taxon>Clonostachys</taxon>
    </lineage>
</organism>
<accession>A0AA35MBL4</accession>
<dbReference type="Gene3D" id="3.60.110.10">
    <property type="entry name" value="Carbon-nitrogen hydrolase"/>
    <property type="match status" value="1"/>
</dbReference>
<evidence type="ECO:0000256" key="1">
    <source>
        <dbReference type="SAM" id="MobiDB-lite"/>
    </source>
</evidence>
<gene>
    <name evidence="3" type="ORF">CCHLO57077_00000870</name>
</gene>
<feature type="compositionally biased region" description="Low complexity" evidence="1">
    <location>
        <begin position="625"/>
        <end position="636"/>
    </location>
</feature>
<feature type="compositionally biased region" description="Basic and acidic residues" evidence="1">
    <location>
        <begin position="592"/>
        <end position="606"/>
    </location>
</feature>
<dbReference type="PANTHER" id="PTHR11750">
    <property type="entry name" value="PROTEIN N-TERMINAL AMIDASE"/>
    <property type="match status" value="1"/>
</dbReference>
<dbReference type="InterPro" id="IPR036526">
    <property type="entry name" value="C-N_Hydrolase_sf"/>
</dbReference>
<evidence type="ECO:0000313" key="4">
    <source>
        <dbReference type="Proteomes" id="UP001160390"/>
    </source>
</evidence>
<dbReference type="SUPFAM" id="SSF56317">
    <property type="entry name" value="Carbon-nitrogen hydrolase"/>
    <property type="match status" value="1"/>
</dbReference>
<feature type="compositionally biased region" description="Basic and acidic residues" evidence="1">
    <location>
        <begin position="453"/>
        <end position="464"/>
    </location>
</feature>
<dbReference type="GO" id="GO:0030163">
    <property type="term" value="P:protein catabolic process"/>
    <property type="evidence" value="ECO:0007669"/>
    <property type="project" value="TreeGrafter"/>
</dbReference>
<comment type="caution">
    <text evidence="3">The sequence shown here is derived from an EMBL/GenBank/DDBJ whole genome shotgun (WGS) entry which is preliminary data.</text>
</comment>
<sequence length="827" mass="89413">MRIACLQFAPQVGDVDNNLNRADAVLSKATPDDFDLLVLPELAFSGSNFESLQHISPFLEPSGSGITSLWARTVALKFESTVIVGYPEKVDVASRWPTGPEYYNSAIVINEDGDTIANCRKTFLYPTDETWALEGEGFHDGFLPNAGQTAIGILRPMSLPCHPSSNEVSSPYKFQAPFHAFEFAFHVLHAECNLVVLTMAWKTGEDARLFSRTPNEPDMDVLGYWVARLEPLIRAESDEEIIVVICNRSGVEDDAVYAGSSAILGIQSGEVKVYGLLGRGDRKLLVVDTDQAPYAKLQHRALLSDSESTTPRSSSRQSSGPKQPSESSHHRAATPSSPVVGRESKSKDYSPYTSRPTSPRQDSVSSTKSQDSRAYSSASSTKGKEQRVYSPVSSRERDQRSYSPVSSKRDKDPTSYSPGPSRQEKESKPSSPRKPTPNPGAKPGLGAYTSLDEVVRSSLEDKEPGSPSSINSNNYLDPNERDSLRQDTPVVRFPDKTSSDPFSRKQIYGGQVSISYVEEGRSPVTPYDENRRAYWSNYKVPAAASMKPQGHRIRGNSGSKGNTPDPDQRTVRGSPRPNKHHHHARSESQPVDNRDTDDRRTGRPLEKVVSADPPYTYTPPPPVDRPSSPKSRNASRSRTDDAAASEPVRRNISTPNRADTASAKPEMALRLKGQQRPGSRSREAIPIVASPSLFGRFDPEGEPEAAATAEAAPAADASTSSSSRRREMSPSYRHSVSLCDGLALEMLPGTTTAGGGGRSTVMGHLERVGGSITARGSNATPKLGGGSATPDPYGRGKARKPTPRPQAGDAEGAAEDDGDTVKGSAST</sequence>
<feature type="compositionally biased region" description="Polar residues" evidence="1">
    <location>
        <begin position="466"/>
        <end position="476"/>
    </location>
</feature>
<dbReference type="AlphaFoldDB" id="A0AA35MBL4"/>
<dbReference type="PANTHER" id="PTHR11750:SF26">
    <property type="entry name" value="PROTEIN N-TERMINAL AMIDASE"/>
    <property type="match status" value="1"/>
</dbReference>
<evidence type="ECO:0000259" key="2">
    <source>
        <dbReference type="PROSITE" id="PS50263"/>
    </source>
</evidence>
<dbReference type="InterPro" id="IPR039703">
    <property type="entry name" value="Nta1"/>
</dbReference>
<dbReference type="Proteomes" id="UP001160390">
    <property type="component" value="Unassembled WGS sequence"/>
</dbReference>
<dbReference type="CDD" id="cd07566">
    <property type="entry name" value="ScNTA1_like"/>
    <property type="match status" value="1"/>
</dbReference>
<name>A0AA35MBL4_9HYPO</name>
<dbReference type="GO" id="GO:0008418">
    <property type="term" value="F:protein-N-terminal asparagine amidohydrolase activity"/>
    <property type="evidence" value="ECO:0007669"/>
    <property type="project" value="InterPro"/>
</dbReference>
<feature type="compositionally biased region" description="Low complexity" evidence="1">
    <location>
        <begin position="704"/>
        <end position="722"/>
    </location>
</feature>
<reference evidence="3" key="1">
    <citation type="submission" date="2023-01" db="EMBL/GenBank/DDBJ databases">
        <authorList>
            <person name="Piombo E."/>
        </authorList>
    </citation>
    <scope>NUCLEOTIDE SEQUENCE</scope>
</reference>
<evidence type="ECO:0000313" key="3">
    <source>
        <dbReference type="EMBL" id="CAI6093789.1"/>
    </source>
</evidence>
<proteinExistence type="predicted"/>
<dbReference type="PROSITE" id="PS50263">
    <property type="entry name" value="CN_HYDROLASE"/>
    <property type="match status" value="1"/>
</dbReference>
<dbReference type="InterPro" id="IPR003010">
    <property type="entry name" value="C-N_Hydrolase"/>
</dbReference>
<feature type="compositionally biased region" description="Polar residues" evidence="1">
    <location>
        <begin position="351"/>
        <end position="368"/>
    </location>
</feature>
<feature type="region of interest" description="Disordered" evidence="1">
    <location>
        <begin position="299"/>
        <end position="735"/>
    </location>
</feature>
<dbReference type="Pfam" id="PF00795">
    <property type="entry name" value="CN_hydrolase"/>
    <property type="match status" value="1"/>
</dbReference>